<dbReference type="EMBL" id="JAZAVJ010000065">
    <property type="protein sequence ID" value="KAK7416689.1"/>
    <property type="molecule type" value="Genomic_DNA"/>
</dbReference>
<comment type="caution">
    <text evidence="2">The sequence shown here is derived from an EMBL/GenBank/DDBJ whole genome shotgun (WGS) entry which is preliminary data.</text>
</comment>
<keyword evidence="3" id="KW-1185">Reference proteome</keyword>
<feature type="signal peptide" evidence="1">
    <location>
        <begin position="1"/>
        <end position="25"/>
    </location>
</feature>
<accession>A0ABR1H6Z9</accession>
<gene>
    <name evidence="2" type="ORF">QQX98_005015</name>
</gene>
<sequence length="93" mass="10214">MKFSTATLLALANGIVAMPWAGSSGKSNEEITLRIKVSQSPMHQHHEVPAISKHDICWLICASEAPDCPEGWYSSKQGDCWTCCRSTDDNYGL</sequence>
<dbReference type="Proteomes" id="UP001498476">
    <property type="component" value="Unassembled WGS sequence"/>
</dbReference>
<protein>
    <submittedName>
        <fullName evidence="2">Uncharacterized protein</fullName>
    </submittedName>
</protein>
<evidence type="ECO:0000313" key="2">
    <source>
        <dbReference type="EMBL" id="KAK7416689.1"/>
    </source>
</evidence>
<evidence type="ECO:0000256" key="1">
    <source>
        <dbReference type="SAM" id="SignalP"/>
    </source>
</evidence>
<feature type="chain" id="PRO_5046616504" evidence="1">
    <location>
        <begin position="26"/>
        <end position="93"/>
    </location>
</feature>
<reference evidence="2 3" key="1">
    <citation type="journal article" date="2025" name="Microbiol. Resour. Announc.">
        <title>Draft genome sequences for Neonectria magnoliae and Neonectria punicea, canker pathogens of Liriodendron tulipifera and Acer saccharum in West Virginia.</title>
        <authorList>
            <person name="Petronek H.M."/>
            <person name="Kasson M.T."/>
            <person name="Metheny A.M."/>
            <person name="Stauder C.M."/>
            <person name="Lovett B."/>
            <person name="Lynch S.C."/>
            <person name="Garnas J.R."/>
            <person name="Kasson L.R."/>
            <person name="Stajich J.E."/>
        </authorList>
    </citation>
    <scope>NUCLEOTIDE SEQUENCE [LARGE SCALE GENOMIC DNA]</scope>
    <source>
        <strain evidence="2 3">NRRL 64653</strain>
    </source>
</reference>
<proteinExistence type="predicted"/>
<keyword evidence="1" id="KW-0732">Signal</keyword>
<name>A0ABR1H6Z9_9HYPO</name>
<organism evidence="2 3">
    <name type="scientific">Neonectria punicea</name>
    <dbReference type="NCBI Taxonomy" id="979145"/>
    <lineage>
        <taxon>Eukaryota</taxon>
        <taxon>Fungi</taxon>
        <taxon>Dikarya</taxon>
        <taxon>Ascomycota</taxon>
        <taxon>Pezizomycotina</taxon>
        <taxon>Sordariomycetes</taxon>
        <taxon>Hypocreomycetidae</taxon>
        <taxon>Hypocreales</taxon>
        <taxon>Nectriaceae</taxon>
        <taxon>Neonectria</taxon>
    </lineage>
</organism>
<evidence type="ECO:0000313" key="3">
    <source>
        <dbReference type="Proteomes" id="UP001498476"/>
    </source>
</evidence>